<dbReference type="EMBL" id="CP062983">
    <property type="protein sequence ID" value="QPC80922.1"/>
    <property type="molecule type" value="Genomic_DNA"/>
</dbReference>
<dbReference type="InterPro" id="IPR007169">
    <property type="entry name" value="RemA-like"/>
</dbReference>
<accession>A0A7S8ICV8</accession>
<organism evidence="1 2">
    <name type="scientific">Phototrophicus methaneseepsis</name>
    <dbReference type="NCBI Taxonomy" id="2710758"/>
    <lineage>
        <taxon>Bacteria</taxon>
        <taxon>Bacillati</taxon>
        <taxon>Chloroflexota</taxon>
        <taxon>Candidatus Thermofontia</taxon>
        <taxon>Phototrophicales</taxon>
        <taxon>Phototrophicaceae</taxon>
        <taxon>Phototrophicus</taxon>
    </lineage>
</organism>
<dbReference type="Proteomes" id="UP000594468">
    <property type="component" value="Chromosome"/>
</dbReference>
<reference evidence="1 2" key="1">
    <citation type="submission" date="2020-02" db="EMBL/GenBank/DDBJ databases">
        <authorList>
            <person name="Zheng R.K."/>
            <person name="Sun C.M."/>
        </authorList>
    </citation>
    <scope>NUCLEOTIDE SEQUENCE [LARGE SCALE GENOMIC DNA]</scope>
    <source>
        <strain evidence="2">rifampicinis</strain>
    </source>
</reference>
<dbReference type="AlphaFoldDB" id="A0A7S8ICV8"/>
<keyword evidence="2" id="KW-1185">Reference proteome</keyword>
<dbReference type="Pfam" id="PF04025">
    <property type="entry name" value="RemA-like"/>
    <property type="match status" value="1"/>
</dbReference>
<name>A0A7S8ICV8_9CHLR</name>
<protein>
    <submittedName>
        <fullName evidence="1">DUF370 domain-containing protein</fullName>
    </submittedName>
</protein>
<dbReference type="KEGG" id="pmet:G4Y79_14530"/>
<gene>
    <name evidence="1" type="ORF">G4Y79_14530</name>
</gene>
<sequence>MPRMIILGRGGMLDADRVIAVVPAKSAPVKRMLDAAPPNTIIDMTYGYPRLSVAVLENGCFAIIPHSAAALAEQLAIEERMPDADEPVSW</sequence>
<evidence type="ECO:0000313" key="1">
    <source>
        <dbReference type="EMBL" id="QPC80922.1"/>
    </source>
</evidence>
<evidence type="ECO:0000313" key="2">
    <source>
        <dbReference type="Proteomes" id="UP000594468"/>
    </source>
</evidence>
<proteinExistence type="predicted"/>
<dbReference type="RefSeq" id="WP_195168997.1">
    <property type="nucleotide sequence ID" value="NZ_CP062983.1"/>
</dbReference>